<dbReference type="InterPro" id="IPR013343">
    <property type="entry name" value="CRISPR-assoc_prot_Cas4"/>
</dbReference>
<keyword evidence="7 13" id="KW-0378">Hydrolase</keyword>
<evidence type="ECO:0000256" key="13">
    <source>
        <dbReference type="RuleBase" id="RU365022"/>
    </source>
</evidence>
<evidence type="ECO:0000256" key="7">
    <source>
        <dbReference type="ARBA" id="ARBA00022801"/>
    </source>
</evidence>
<comment type="cofactor">
    <cofactor evidence="13">
        <name>Mg(2+)</name>
        <dbReference type="ChEBI" id="CHEBI:18420"/>
    </cofactor>
    <cofactor evidence="13">
        <name>Mn(2+)</name>
        <dbReference type="ChEBI" id="CHEBI:29035"/>
    </cofactor>
    <text evidence="13">Mg(2+) or Mn(2+) required for ssDNA cleavage activity.</text>
</comment>
<dbReference type="PANTHER" id="PTHR36531:SF6">
    <property type="entry name" value="DNA REPLICATION ATP-DEPENDENT HELICASE_NUCLEASE DNA2"/>
    <property type="match status" value="1"/>
</dbReference>
<evidence type="ECO:0000256" key="12">
    <source>
        <dbReference type="ARBA" id="ARBA00023211"/>
    </source>
</evidence>
<dbReference type="OrthoDB" id="26676at2157"/>
<keyword evidence="8 13" id="KW-0269">Exonuclease</keyword>
<dbReference type="GO" id="GO:0004527">
    <property type="term" value="F:exonuclease activity"/>
    <property type="evidence" value="ECO:0007669"/>
    <property type="project" value="UniProtKB-KW"/>
</dbReference>
<evidence type="ECO:0000256" key="6">
    <source>
        <dbReference type="ARBA" id="ARBA00022723"/>
    </source>
</evidence>
<evidence type="ECO:0000256" key="9">
    <source>
        <dbReference type="ARBA" id="ARBA00023004"/>
    </source>
</evidence>
<evidence type="ECO:0000256" key="11">
    <source>
        <dbReference type="ARBA" id="ARBA00023118"/>
    </source>
</evidence>
<protein>
    <recommendedName>
        <fullName evidence="4 13">CRISPR-associated exonuclease Cas4</fullName>
        <ecNumber evidence="3 13">3.1.12.1</ecNumber>
    </recommendedName>
</protein>
<dbReference type="NCBIfam" id="TIGR00372">
    <property type="entry name" value="cas4"/>
    <property type="match status" value="1"/>
</dbReference>
<evidence type="ECO:0000256" key="4">
    <source>
        <dbReference type="ARBA" id="ARBA00020049"/>
    </source>
</evidence>
<dbReference type="GO" id="GO:0051607">
    <property type="term" value="P:defense response to virus"/>
    <property type="evidence" value="ECO:0007669"/>
    <property type="project" value="UniProtKB-KW"/>
</dbReference>
<dbReference type="GO" id="GO:0046872">
    <property type="term" value="F:metal ion binding"/>
    <property type="evidence" value="ECO:0007669"/>
    <property type="project" value="UniProtKB-KW"/>
</dbReference>
<dbReference type="GO" id="GO:0051536">
    <property type="term" value="F:iron-sulfur cluster binding"/>
    <property type="evidence" value="ECO:0007669"/>
    <property type="project" value="UniProtKB-KW"/>
</dbReference>
<keyword evidence="6 13" id="KW-0479">Metal-binding</keyword>
<dbReference type="EC" id="3.1.12.1" evidence="3 13"/>
<dbReference type="RefSeq" id="WP_074796634.1">
    <property type="nucleotide sequence ID" value="NZ_FOAD01000014.1"/>
</dbReference>
<reference evidence="15 16" key="1">
    <citation type="submission" date="2016-10" db="EMBL/GenBank/DDBJ databases">
        <authorList>
            <person name="de Groot N.N."/>
        </authorList>
    </citation>
    <scope>NUCLEOTIDE SEQUENCE [LARGE SCALE GENOMIC DNA]</scope>
    <source>
        <strain evidence="15 16">CDM_5</strain>
    </source>
</reference>
<keyword evidence="5 13" id="KW-0540">Nuclease</keyword>
<comment type="cofactor">
    <cofactor evidence="1">
        <name>[4Fe-4S] cluster</name>
        <dbReference type="ChEBI" id="CHEBI:49883"/>
    </cofactor>
</comment>
<evidence type="ECO:0000256" key="3">
    <source>
        <dbReference type="ARBA" id="ARBA00012768"/>
    </source>
</evidence>
<gene>
    <name evidence="15" type="ORF">SAMN04488691_11444</name>
</gene>
<dbReference type="InterPro" id="IPR011604">
    <property type="entry name" value="PDDEXK-like_dom_sf"/>
</dbReference>
<dbReference type="InterPro" id="IPR022765">
    <property type="entry name" value="Dna2/Cas4_DUF83"/>
</dbReference>
<proteinExistence type="inferred from homology"/>
<dbReference type="Pfam" id="PF01930">
    <property type="entry name" value="Cas_Cas4"/>
    <property type="match status" value="1"/>
</dbReference>
<keyword evidence="12 13" id="KW-0464">Manganese</keyword>
<keyword evidence="10 13" id="KW-0411">Iron-sulfur</keyword>
<feature type="domain" description="DUF83" evidence="14">
    <location>
        <begin position="15"/>
        <end position="182"/>
    </location>
</feature>
<evidence type="ECO:0000313" key="16">
    <source>
        <dbReference type="Proteomes" id="UP000183894"/>
    </source>
</evidence>
<evidence type="ECO:0000313" key="15">
    <source>
        <dbReference type="EMBL" id="SEM00594.1"/>
    </source>
</evidence>
<dbReference type="InterPro" id="IPR051827">
    <property type="entry name" value="Cas4_exonuclease"/>
</dbReference>
<organism evidence="15 16">
    <name type="scientific">Haloferax larsenii</name>
    <dbReference type="NCBI Taxonomy" id="302484"/>
    <lineage>
        <taxon>Archaea</taxon>
        <taxon>Methanobacteriati</taxon>
        <taxon>Methanobacteriota</taxon>
        <taxon>Stenosarchaea group</taxon>
        <taxon>Halobacteria</taxon>
        <taxon>Halobacteriales</taxon>
        <taxon>Haloferacaceae</taxon>
        <taxon>Haloferax</taxon>
    </lineage>
</organism>
<dbReference type="Gene3D" id="3.90.320.10">
    <property type="match status" value="1"/>
</dbReference>
<evidence type="ECO:0000256" key="2">
    <source>
        <dbReference type="ARBA" id="ARBA00009189"/>
    </source>
</evidence>
<comment type="cofactor">
    <cofactor evidence="13">
        <name>iron-sulfur cluster</name>
        <dbReference type="ChEBI" id="CHEBI:30408"/>
    </cofactor>
</comment>
<name>A0A1H7UUT3_HALLR</name>
<evidence type="ECO:0000256" key="8">
    <source>
        <dbReference type="ARBA" id="ARBA00022839"/>
    </source>
</evidence>
<keyword evidence="11 13" id="KW-0051">Antiviral defense</keyword>
<dbReference type="Proteomes" id="UP000183894">
    <property type="component" value="Unassembled WGS sequence"/>
</dbReference>
<evidence type="ECO:0000256" key="1">
    <source>
        <dbReference type="ARBA" id="ARBA00001966"/>
    </source>
</evidence>
<evidence type="ECO:0000256" key="10">
    <source>
        <dbReference type="ARBA" id="ARBA00023014"/>
    </source>
</evidence>
<evidence type="ECO:0000256" key="5">
    <source>
        <dbReference type="ARBA" id="ARBA00022722"/>
    </source>
</evidence>
<comment type="similarity">
    <text evidence="2 13">Belongs to the CRISPR-associated exonuclease Cas4 family.</text>
</comment>
<dbReference type="EMBL" id="FOAD01000014">
    <property type="protein sequence ID" value="SEM00594.1"/>
    <property type="molecule type" value="Genomic_DNA"/>
</dbReference>
<evidence type="ECO:0000259" key="14">
    <source>
        <dbReference type="Pfam" id="PF01930"/>
    </source>
</evidence>
<sequence length="208" mass="23524">MAAGSSFRDELVYVSALNEFVYCPRRYYYQRFYDEIGEPYELVDGRSKHDGAARRGGWVTERYFRSDNLGLHGKIDLIETTNGAPTPVERKRAESGEYYPSDEIQIAGYCMLLEDAIGEPVNVGYIYLYSTDTRHPIRITDTHRDAVRTLVDRIEAMSFGDVPSLIDNQSKCAACSAREYCMPPETAMLAPHEAEGTAWEGVRPEEPS</sequence>
<comment type="function">
    <text evidence="13">CRISPR (clustered regularly interspaced short palindromic repeat) is an adaptive immune system that provides protection against mobile genetic elements (viruses, transposable elements and conjugative plasmids). CRISPR clusters contain sequences complementary to antecedent mobile elements and target invading nucleic acids. CRISPR clusters are transcribed and processed into CRISPR RNA (crRNA).</text>
</comment>
<dbReference type="AlphaFoldDB" id="A0A1H7UUT3"/>
<keyword evidence="9 13" id="KW-0408">Iron</keyword>
<accession>A0A1H7UUT3</accession>
<dbReference type="PANTHER" id="PTHR36531">
    <property type="entry name" value="CRISPR-ASSOCIATED EXONUCLEASE CAS4"/>
    <property type="match status" value="1"/>
</dbReference>